<keyword evidence="1" id="KW-0812">Transmembrane</keyword>
<reference evidence="3" key="2">
    <citation type="submission" date="2020-09" db="EMBL/GenBank/DDBJ databases">
        <authorList>
            <person name="Sun Q."/>
            <person name="Zhou Y."/>
        </authorList>
    </citation>
    <scope>NUCLEOTIDE SEQUENCE</scope>
    <source>
        <strain evidence="3">CGMCC 1.15388</strain>
    </source>
</reference>
<feature type="domain" description="PH" evidence="2">
    <location>
        <begin position="45"/>
        <end position="163"/>
    </location>
</feature>
<reference evidence="3" key="1">
    <citation type="journal article" date="2014" name="Int. J. Syst. Evol. Microbiol.">
        <title>Complete genome sequence of Corynebacterium casei LMG S-19264T (=DSM 44701T), isolated from a smear-ripened cheese.</title>
        <authorList>
            <consortium name="US DOE Joint Genome Institute (JGI-PGF)"/>
            <person name="Walter F."/>
            <person name="Albersmeier A."/>
            <person name="Kalinowski J."/>
            <person name="Ruckert C."/>
        </authorList>
    </citation>
    <scope>NUCLEOTIDE SEQUENCE</scope>
    <source>
        <strain evidence="3">CGMCC 1.15388</strain>
    </source>
</reference>
<keyword evidence="1" id="KW-1133">Transmembrane helix</keyword>
<name>A0A917AQQ7_9MICC</name>
<gene>
    <name evidence="3" type="ORF">GCM10011401_07820</name>
</gene>
<dbReference type="Pfam" id="PF25362">
    <property type="entry name" value="bPH_11"/>
    <property type="match status" value="1"/>
</dbReference>
<comment type="caution">
    <text evidence="3">The sequence shown here is derived from an EMBL/GenBank/DDBJ whole genome shotgun (WGS) entry which is preliminary data.</text>
</comment>
<dbReference type="RefSeq" id="WP_188682855.1">
    <property type="nucleotide sequence ID" value="NZ_BMIS01000002.1"/>
</dbReference>
<dbReference type="InterPro" id="IPR057446">
    <property type="entry name" value="PH_bac"/>
</dbReference>
<keyword evidence="1" id="KW-0472">Membrane</keyword>
<evidence type="ECO:0000313" key="3">
    <source>
        <dbReference type="EMBL" id="GGE63139.1"/>
    </source>
</evidence>
<dbReference type="Proteomes" id="UP000633136">
    <property type="component" value="Unassembled WGS sequence"/>
</dbReference>
<evidence type="ECO:0000256" key="1">
    <source>
        <dbReference type="SAM" id="Phobius"/>
    </source>
</evidence>
<dbReference type="AlphaFoldDB" id="A0A917AQQ7"/>
<organism evidence="3 4">
    <name type="scientific">Nesterenkonia cremea</name>
    <dbReference type="NCBI Taxonomy" id="1882340"/>
    <lineage>
        <taxon>Bacteria</taxon>
        <taxon>Bacillati</taxon>
        <taxon>Actinomycetota</taxon>
        <taxon>Actinomycetes</taxon>
        <taxon>Micrococcales</taxon>
        <taxon>Micrococcaceae</taxon>
        <taxon>Nesterenkonia</taxon>
    </lineage>
</organism>
<feature type="transmembrane region" description="Helical" evidence="1">
    <location>
        <begin position="12"/>
        <end position="31"/>
    </location>
</feature>
<evidence type="ECO:0000313" key="4">
    <source>
        <dbReference type="Proteomes" id="UP000633136"/>
    </source>
</evidence>
<protein>
    <recommendedName>
        <fullName evidence="2">PH domain-containing protein</fullName>
    </recommendedName>
</protein>
<sequence>MTFAMTMTYLNYFWVSLGAILLFGALIWLGWRNRKRRQSHLPAPAEIPAEVIDAEPLAAGEGMVIGTVRAEDYLDRVAVHSLGLRTDGRVEVHEAGVAVLRAGAPNFLIMREALRHTRTDRGVVGKFVERDGALIIGWQLGDEFVETAFRVRHAEAHQQLLGELQKLTGRGADAHGDNPDEESNTP</sequence>
<proteinExistence type="predicted"/>
<dbReference type="EMBL" id="BMIS01000002">
    <property type="protein sequence ID" value="GGE63139.1"/>
    <property type="molecule type" value="Genomic_DNA"/>
</dbReference>
<accession>A0A917AQQ7</accession>
<keyword evidence="4" id="KW-1185">Reference proteome</keyword>
<evidence type="ECO:0000259" key="2">
    <source>
        <dbReference type="Pfam" id="PF25362"/>
    </source>
</evidence>